<organism evidence="2 3">
    <name type="scientific">Roseiconus lacunae</name>
    <dbReference type="NCBI Taxonomy" id="2605694"/>
    <lineage>
        <taxon>Bacteria</taxon>
        <taxon>Pseudomonadati</taxon>
        <taxon>Planctomycetota</taxon>
        <taxon>Planctomycetia</taxon>
        <taxon>Pirellulales</taxon>
        <taxon>Pirellulaceae</taxon>
        <taxon>Roseiconus</taxon>
    </lineage>
</organism>
<gene>
    <name evidence="2" type="ORF">QTN89_11655</name>
</gene>
<feature type="transmembrane region" description="Helical" evidence="1">
    <location>
        <begin position="91"/>
        <end position="111"/>
    </location>
</feature>
<evidence type="ECO:0000313" key="2">
    <source>
        <dbReference type="EMBL" id="MDM4016091.1"/>
    </source>
</evidence>
<dbReference type="EMBL" id="JASZZN010000007">
    <property type="protein sequence ID" value="MDM4016091.1"/>
    <property type="molecule type" value="Genomic_DNA"/>
</dbReference>
<feature type="transmembrane region" description="Helical" evidence="1">
    <location>
        <begin position="12"/>
        <end position="32"/>
    </location>
</feature>
<comment type="caution">
    <text evidence="2">The sequence shown here is derived from an EMBL/GenBank/DDBJ whole genome shotgun (WGS) entry which is preliminary data.</text>
</comment>
<keyword evidence="1" id="KW-0812">Transmembrane</keyword>
<sequence length="117" mass="12534">MGKRREEIDPRRMLTLIAAIGMLSAALAAYWFSDSSSGTFFSAALGRVGLVLAALWLAWPSLKRPAKWLPASVPVIGVCALIVIAAQPRLILPAIPLVGALITLSTVISAMRKKPKR</sequence>
<feature type="transmembrane region" description="Helical" evidence="1">
    <location>
        <begin position="38"/>
        <end position="59"/>
    </location>
</feature>
<feature type="transmembrane region" description="Helical" evidence="1">
    <location>
        <begin position="66"/>
        <end position="85"/>
    </location>
</feature>
<evidence type="ECO:0000256" key="1">
    <source>
        <dbReference type="SAM" id="Phobius"/>
    </source>
</evidence>
<name>A0ABT7PIL2_9BACT</name>
<keyword evidence="1" id="KW-0472">Membrane</keyword>
<protein>
    <submittedName>
        <fullName evidence="2">Uncharacterized protein</fullName>
    </submittedName>
</protein>
<dbReference type="Proteomes" id="UP001239462">
    <property type="component" value="Unassembled WGS sequence"/>
</dbReference>
<keyword evidence="3" id="KW-1185">Reference proteome</keyword>
<reference evidence="2 3" key="1">
    <citation type="submission" date="2023-06" db="EMBL/GenBank/DDBJ databases">
        <title>Roseiconus lacunae JC819 isolated from Gulf of Mannar region, Tamil Nadu.</title>
        <authorList>
            <person name="Pk S."/>
            <person name="Ch S."/>
            <person name="Ch V.R."/>
        </authorList>
    </citation>
    <scope>NUCLEOTIDE SEQUENCE [LARGE SCALE GENOMIC DNA]</scope>
    <source>
        <strain evidence="2 3">JC819</strain>
    </source>
</reference>
<dbReference type="RefSeq" id="WP_235034133.1">
    <property type="nucleotide sequence ID" value="NZ_CP141221.1"/>
</dbReference>
<keyword evidence="1" id="KW-1133">Transmembrane helix</keyword>
<evidence type="ECO:0000313" key="3">
    <source>
        <dbReference type="Proteomes" id="UP001239462"/>
    </source>
</evidence>
<proteinExistence type="predicted"/>
<accession>A0ABT7PIL2</accession>